<dbReference type="SUPFAM" id="SSF55154">
    <property type="entry name" value="CYTH-like phosphatases"/>
    <property type="match status" value="1"/>
</dbReference>
<evidence type="ECO:0000313" key="3">
    <source>
        <dbReference type="Proteomes" id="UP001595621"/>
    </source>
</evidence>
<gene>
    <name evidence="2" type="primary">cyaB</name>
    <name evidence="2" type="ORF">ACFOE0_10930</name>
</gene>
<dbReference type="SMART" id="SM01118">
    <property type="entry name" value="CYTH"/>
    <property type="match status" value="1"/>
</dbReference>
<dbReference type="CDD" id="cd07890">
    <property type="entry name" value="CYTH-like_AC_IV-like"/>
    <property type="match status" value="1"/>
</dbReference>
<name>A0ABV7GF99_9GAMM</name>
<organism evidence="2 3">
    <name type="scientific">Shewanella submarina</name>
    <dbReference type="NCBI Taxonomy" id="2016376"/>
    <lineage>
        <taxon>Bacteria</taxon>
        <taxon>Pseudomonadati</taxon>
        <taxon>Pseudomonadota</taxon>
        <taxon>Gammaproteobacteria</taxon>
        <taxon>Alteromonadales</taxon>
        <taxon>Shewanellaceae</taxon>
        <taxon>Shewanella</taxon>
    </lineage>
</organism>
<dbReference type="EMBL" id="JBHRTD010000012">
    <property type="protein sequence ID" value="MFC3138700.1"/>
    <property type="molecule type" value="Genomic_DNA"/>
</dbReference>
<sequence length="183" mass="21205">MNTEHFKGSFEVELKYRLDDKKTFLEYLNQQAFEVMFEDNLELDTFYDTADRQLARAGKLLCIRELQPSGVMIWFLKGPEPERCESTNINDAGAAKAMLLSMGYSEVARSTKHRSVYFVDKFHITLDRLDNIGWFAEFAVMTDDETLAPALTSELECLAARFGLTEQYREYQSYRELLGVEFS</sequence>
<dbReference type="Pfam" id="PF01928">
    <property type="entry name" value="CYTH"/>
    <property type="match status" value="1"/>
</dbReference>
<dbReference type="NCBIfam" id="TIGR00318">
    <property type="entry name" value="cyaB"/>
    <property type="match status" value="1"/>
</dbReference>
<evidence type="ECO:0000313" key="2">
    <source>
        <dbReference type="EMBL" id="MFC3138700.1"/>
    </source>
</evidence>
<accession>A0ABV7GF99</accession>
<dbReference type="PANTHER" id="PTHR21028:SF2">
    <property type="entry name" value="CYTH DOMAIN-CONTAINING PROTEIN"/>
    <property type="match status" value="1"/>
</dbReference>
<dbReference type="InterPro" id="IPR033469">
    <property type="entry name" value="CYTH-like_dom_sf"/>
</dbReference>
<protein>
    <submittedName>
        <fullName evidence="2">Class IV adenylate cyclase</fullName>
    </submittedName>
</protein>
<reference evidence="3" key="1">
    <citation type="journal article" date="2019" name="Int. J. Syst. Evol. Microbiol.">
        <title>The Global Catalogue of Microorganisms (GCM) 10K type strain sequencing project: providing services to taxonomists for standard genome sequencing and annotation.</title>
        <authorList>
            <consortium name="The Broad Institute Genomics Platform"/>
            <consortium name="The Broad Institute Genome Sequencing Center for Infectious Disease"/>
            <person name="Wu L."/>
            <person name="Ma J."/>
        </authorList>
    </citation>
    <scope>NUCLEOTIDE SEQUENCE [LARGE SCALE GENOMIC DNA]</scope>
    <source>
        <strain evidence="3">KCTC 52277</strain>
    </source>
</reference>
<keyword evidence="3" id="KW-1185">Reference proteome</keyword>
<dbReference type="PROSITE" id="PS51707">
    <property type="entry name" value="CYTH"/>
    <property type="match status" value="1"/>
</dbReference>
<dbReference type="InterPro" id="IPR008173">
    <property type="entry name" value="Adenylyl_cyclase_CyaB"/>
</dbReference>
<dbReference type="RefSeq" id="WP_248935890.1">
    <property type="nucleotide sequence ID" value="NZ_JAKILF010000003.1"/>
</dbReference>
<comment type="caution">
    <text evidence="2">The sequence shown here is derived from an EMBL/GenBank/DDBJ whole genome shotgun (WGS) entry which is preliminary data.</text>
</comment>
<dbReference type="InterPro" id="IPR023577">
    <property type="entry name" value="CYTH_domain"/>
</dbReference>
<feature type="domain" description="CYTH" evidence="1">
    <location>
        <begin position="9"/>
        <end position="180"/>
    </location>
</feature>
<dbReference type="Proteomes" id="UP001595621">
    <property type="component" value="Unassembled WGS sequence"/>
</dbReference>
<dbReference type="Gene3D" id="2.40.320.10">
    <property type="entry name" value="Hypothetical Protein Pfu-838710-001"/>
    <property type="match status" value="1"/>
</dbReference>
<evidence type="ECO:0000259" key="1">
    <source>
        <dbReference type="PROSITE" id="PS51707"/>
    </source>
</evidence>
<proteinExistence type="predicted"/>
<dbReference type="PANTHER" id="PTHR21028">
    <property type="entry name" value="SI:CH211-156B7.4"/>
    <property type="match status" value="1"/>
</dbReference>